<evidence type="ECO:0000256" key="1">
    <source>
        <dbReference type="SAM" id="SignalP"/>
    </source>
</evidence>
<dbReference type="KEGG" id="ggr:HKW67_18775"/>
<gene>
    <name evidence="2" type="ORF">HKW67_18775</name>
</gene>
<evidence type="ECO:0000313" key="3">
    <source>
        <dbReference type="Proteomes" id="UP000500938"/>
    </source>
</evidence>
<accession>A0A6M4IUZ9</accession>
<feature type="signal peptide" evidence="1">
    <location>
        <begin position="1"/>
        <end position="21"/>
    </location>
</feature>
<dbReference type="AlphaFoldDB" id="A0A6M4IUZ9"/>
<proteinExistence type="predicted"/>
<sequence>MKIPLCVAFVALALANSPVAAQSSLVGHWDIDYERGRRIENDVVTPVMGKATLTIALQGDSLVATLQPTPRPDGTPVPAATMSAKPSASGVVFVQKQIVQLNVDGEVRPQEATVTWTLQATGDVLSGTLLRALPMMPEAPSPTAVTGKRM</sequence>
<evidence type="ECO:0000313" key="2">
    <source>
        <dbReference type="EMBL" id="QJR37407.1"/>
    </source>
</evidence>
<keyword evidence="1" id="KW-0732">Signal</keyword>
<feature type="chain" id="PRO_5026889758" description="Lipocalin-like domain-containing protein" evidence="1">
    <location>
        <begin position="22"/>
        <end position="150"/>
    </location>
</feature>
<organism evidence="2 3">
    <name type="scientific">Gemmatimonas groenlandica</name>
    <dbReference type="NCBI Taxonomy" id="2732249"/>
    <lineage>
        <taxon>Bacteria</taxon>
        <taxon>Pseudomonadati</taxon>
        <taxon>Gemmatimonadota</taxon>
        <taxon>Gemmatimonadia</taxon>
        <taxon>Gemmatimonadales</taxon>
        <taxon>Gemmatimonadaceae</taxon>
        <taxon>Gemmatimonas</taxon>
    </lineage>
</organism>
<dbReference type="Proteomes" id="UP000500938">
    <property type="component" value="Chromosome"/>
</dbReference>
<keyword evidence="3" id="KW-1185">Reference proteome</keyword>
<name>A0A6M4IUZ9_9BACT</name>
<protein>
    <recommendedName>
        <fullName evidence="4">Lipocalin-like domain-containing protein</fullName>
    </recommendedName>
</protein>
<dbReference type="RefSeq" id="WP_171226842.1">
    <property type="nucleotide sequence ID" value="NZ_CP053085.1"/>
</dbReference>
<reference evidence="2 3" key="1">
    <citation type="submission" date="2020-05" db="EMBL/GenBank/DDBJ databases">
        <title>Complete genome sequence of Gemmatimonas greenlandica TET16.</title>
        <authorList>
            <person name="Zeng Y."/>
        </authorList>
    </citation>
    <scope>NUCLEOTIDE SEQUENCE [LARGE SCALE GENOMIC DNA]</scope>
    <source>
        <strain evidence="2 3">TET16</strain>
    </source>
</reference>
<dbReference type="EMBL" id="CP053085">
    <property type="protein sequence ID" value="QJR37407.1"/>
    <property type="molecule type" value="Genomic_DNA"/>
</dbReference>
<evidence type="ECO:0008006" key="4">
    <source>
        <dbReference type="Google" id="ProtNLM"/>
    </source>
</evidence>